<dbReference type="SUPFAM" id="SSF52540">
    <property type="entry name" value="P-loop containing nucleoside triphosphate hydrolases"/>
    <property type="match status" value="1"/>
</dbReference>
<dbReference type="InterPro" id="IPR003439">
    <property type="entry name" value="ABC_transporter-like_ATP-bd"/>
</dbReference>
<feature type="domain" description="ABC transporter" evidence="5">
    <location>
        <begin position="2"/>
        <end position="227"/>
    </location>
</feature>
<keyword evidence="7" id="KW-1185">Reference proteome</keyword>
<dbReference type="Pfam" id="PF00005">
    <property type="entry name" value="ABC_tran"/>
    <property type="match status" value="1"/>
</dbReference>
<evidence type="ECO:0000256" key="2">
    <source>
        <dbReference type="ARBA" id="ARBA00022448"/>
    </source>
</evidence>
<dbReference type="PANTHER" id="PTHR43335:SF4">
    <property type="entry name" value="ABC TRANSPORTER, ATP-BINDING PROTEIN"/>
    <property type="match status" value="1"/>
</dbReference>
<dbReference type="PANTHER" id="PTHR43335">
    <property type="entry name" value="ABC TRANSPORTER, ATP-BINDING PROTEIN"/>
    <property type="match status" value="1"/>
</dbReference>
<dbReference type="SMART" id="SM00382">
    <property type="entry name" value="AAA"/>
    <property type="match status" value="1"/>
</dbReference>
<dbReference type="RefSeq" id="WP_012208508.1">
    <property type="nucleotide sequence ID" value="NZ_AZRM01000021.1"/>
</dbReference>
<evidence type="ECO:0000256" key="1">
    <source>
        <dbReference type="ARBA" id="ARBA00005417"/>
    </source>
</evidence>
<dbReference type="Proteomes" id="UP000236199">
    <property type="component" value="Unassembled WGS sequence"/>
</dbReference>
<comment type="caution">
    <text evidence="6">The sequence shown here is derived from an EMBL/GenBank/DDBJ whole genome shotgun (WGS) entry which is preliminary data.</text>
</comment>
<organism evidence="6 7">
    <name type="scientific">Petrotoga miotherma DSM 10691</name>
    <dbReference type="NCBI Taxonomy" id="1434326"/>
    <lineage>
        <taxon>Bacteria</taxon>
        <taxon>Thermotogati</taxon>
        <taxon>Thermotogota</taxon>
        <taxon>Thermotogae</taxon>
        <taxon>Petrotogales</taxon>
        <taxon>Petrotogaceae</taxon>
        <taxon>Petrotoga</taxon>
    </lineage>
</organism>
<dbReference type="EMBL" id="AZRM01000021">
    <property type="protein sequence ID" value="PNS00709.1"/>
    <property type="molecule type" value="Genomic_DNA"/>
</dbReference>
<dbReference type="InterPro" id="IPR027417">
    <property type="entry name" value="P-loop_NTPase"/>
</dbReference>
<gene>
    <name evidence="6" type="ORF">X928_04470</name>
</gene>
<sequence>MIFLKNVEKKFGKTKVLDNISFNMQEGDVIAYVGPNGAGKTTTIKLILGLLKPSTGEVKVFSENPYSSLNARKKIDFVLDHPGVDDDLTAYENLKFYSMLYHAKVNNIDNILKKVELYGVRNKLVKTFSRGMKQRLTIARLFLREPKAIIMDEPTSGLDVDGKLLVRDLIKELTLTKIPMLISSHDLYELQQICNKVILIFNGKIVKMDSIENILKSGSEDYQIIINDEAPNSLLTSLEMYGFTSYDSKEKRIFIRLMAGKISEVINVISKENIEIKSIDKVQTSLEDVYRKEKKRDV</sequence>
<dbReference type="GO" id="GO:0005524">
    <property type="term" value="F:ATP binding"/>
    <property type="evidence" value="ECO:0007669"/>
    <property type="project" value="UniProtKB-KW"/>
</dbReference>
<keyword evidence="4" id="KW-0067">ATP-binding</keyword>
<dbReference type="Gene3D" id="3.40.50.300">
    <property type="entry name" value="P-loop containing nucleotide triphosphate hydrolases"/>
    <property type="match status" value="1"/>
</dbReference>
<protein>
    <recommendedName>
        <fullName evidence="5">ABC transporter domain-containing protein</fullName>
    </recommendedName>
</protein>
<keyword evidence="3" id="KW-0547">Nucleotide-binding</keyword>
<evidence type="ECO:0000313" key="7">
    <source>
        <dbReference type="Proteomes" id="UP000236199"/>
    </source>
</evidence>
<proteinExistence type="inferred from homology"/>
<keyword evidence="2" id="KW-0813">Transport</keyword>
<comment type="similarity">
    <text evidence="1">Belongs to the ABC transporter superfamily.</text>
</comment>
<reference evidence="6 7" key="1">
    <citation type="submission" date="2013-12" db="EMBL/GenBank/DDBJ databases">
        <title>Comparative genomics of Petrotoga isolates.</title>
        <authorList>
            <person name="Nesbo C.L."/>
            <person name="Charchuk R."/>
            <person name="Chow K."/>
        </authorList>
    </citation>
    <scope>NUCLEOTIDE SEQUENCE [LARGE SCALE GENOMIC DNA]</scope>
    <source>
        <strain evidence="6 7">DSM 10691</strain>
    </source>
</reference>
<evidence type="ECO:0000256" key="4">
    <source>
        <dbReference type="ARBA" id="ARBA00022840"/>
    </source>
</evidence>
<name>A0A2K1PD49_9BACT</name>
<evidence type="ECO:0000256" key="3">
    <source>
        <dbReference type="ARBA" id="ARBA00022741"/>
    </source>
</evidence>
<accession>A0A2K1PD49</accession>
<dbReference type="CDD" id="cd03230">
    <property type="entry name" value="ABC_DR_subfamily_A"/>
    <property type="match status" value="1"/>
</dbReference>
<dbReference type="AlphaFoldDB" id="A0A2K1PD49"/>
<dbReference type="InterPro" id="IPR003593">
    <property type="entry name" value="AAA+_ATPase"/>
</dbReference>
<evidence type="ECO:0000259" key="5">
    <source>
        <dbReference type="PROSITE" id="PS50893"/>
    </source>
</evidence>
<evidence type="ECO:0000313" key="6">
    <source>
        <dbReference type="EMBL" id="PNS00709.1"/>
    </source>
</evidence>
<dbReference type="GO" id="GO:0016887">
    <property type="term" value="F:ATP hydrolysis activity"/>
    <property type="evidence" value="ECO:0007669"/>
    <property type="project" value="InterPro"/>
</dbReference>
<dbReference type="PROSITE" id="PS50893">
    <property type="entry name" value="ABC_TRANSPORTER_2"/>
    <property type="match status" value="1"/>
</dbReference>